<dbReference type="PANTHER" id="PTHR35145:SF1">
    <property type="entry name" value="CYTOPLASMIC PROTEIN"/>
    <property type="match status" value="1"/>
</dbReference>
<reference evidence="1" key="1">
    <citation type="submission" date="2022-07" db="EMBL/GenBank/DDBJ databases">
        <title>Taxonomy of Novel Oxalotrophic and Methylotrophic Bacteria.</title>
        <authorList>
            <person name="Sahin N."/>
            <person name="Tani A."/>
        </authorList>
    </citation>
    <scope>NUCLEOTIDE SEQUENCE</scope>
    <source>
        <strain evidence="1">AM327</strain>
    </source>
</reference>
<dbReference type="InterPro" id="IPR038056">
    <property type="entry name" value="YjbR-like_sf"/>
</dbReference>
<dbReference type="AlphaFoldDB" id="A0A9W6B4R1"/>
<dbReference type="Proteomes" id="UP001143545">
    <property type="component" value="Unassembled WGS sequence"/>
</dbReference>
<organism evidence="1 2">
    <name type="scientific">Neptunitalea chrysea</name>
    <dbReference type="NCBI Taxonomy" id="1647581"/>
    <lineage>
        <taxon>Bacteria</taxon>
        <taxon>Pseudomonadati</taxon>
        <taxon>Bacteroidota</taxon>
        <taxon>Flavobacteriia</taxon>
        <taxon>Flavobacteriales</taxon>
        <taxon>Flavobacteriaceae</taxon>
        <taxon>Neptunitalea</taxon>
    </lineage>
</organism>
<sequence length="111" mass="12806">MNIEQLYNFCLSKKGVTDSFPFNEDTLVFKVAGKMFCLTSLLDWELGTPKLNLKCDPEKSETLRATYEAVNPGFHMHKKYWNTVTLHSDLSDIEVTKLITHSYEEVVKKIT</sequence>
<keyword evidence="2" id="KW-1185">Reference proteome</keyword>
<protein>
    <recommendedName>
        <fullName evidence="3">MmcQ-like protein</fullName>
    </recommendedName>
</protein>
<accession>A0A9W6B4R1</accession>
<dbReference type="InterPro" id="IPR058532">
    <property type="entry name" value="YjbR/MT2646/Rv2570-like"/>
</dbReference>
<dbReference type="RefSeq" id="WP_281754025.1">
    <property type="nucleotide sequence ID" value="NZ_BRVP01000010.1"/>
</dbReference>
<dbReference type="EMBL" id="BRVP01000010">
    <property type="protein sequence ID" value="GLB52623.1"/>
    <property type="molecule type" value="Genomic_DNA"/>
</dbReference>
<proteinExistence type="predicted"/>
<evidence type="ECO:0008006" key="3">
    <source>
        <dbReference type="Google" id="ProtNLM"/>
    </source>
</evidence>
<evidence type="ECO:0000313" key="1">
    <source>
        <dbReference type="EMBL" id="GLB52623.1"/>
    </source>
</evidence>
<dbReference type="InterPro" id="IPR007351">
    <property type="entry name" value="YjbR"/>
</dbReference>
<evidence type="ECO:0000313" key="2">
    <source>
        <dbReference type="Proteomes" id="UP001143545"/>
    </source>
</evidence>
<dbReference type="Pfam" id="PF04237">
    <property type="entry name" value="YjbR"/>
    <property type="match status" value="1"/>
</dbReference>
<name>A0A9W6B4R1_9FLAO</name>
<gene>
    <name evidence="1" type="ORF">NBRC110019_16630</name>
</gene>
<comment type="caution">
    <text evidence="1">The sequence shown here is derived from an EMBL/GenBank/DDBJ whole genome shotgun (WGS) entry which is preliminary data.</text>
</comment>
<dbReference type="PANTHER" id="PTHR35145">
    <property type="entry name" value="CYTOPLASMIC PROTEIN-RELATED"/>
    <property type="match status" value="1"/>
</dbReference>
<dbReference type="Gene3D" id="3.90.1150.30">
    <property type="match status" value="1"/>
</dbReference>
<dbReference type="SUPFAM" id="SSF142906">
    <property type="entry name" value="YjbR-like"/>
    <property type="match status" value="1"/>
</dbReference>